<reference evidence="1" key="1">
    <citation type="journal article" date="2021" name="Open Biol.">
        <title>Shared evolutionary footprints suggest mitochondrial oxidative damage underlies multiple complex I losses in fungi.</title>
        <authorList>
            <person name="Schikora-Tamarit M.A."/>
            <person name="Marcet-Houben M."/>
            <person name="Nosek J."/>
            <person name="Gabaldon T."/>
        </authorList>
    </citation>
    <scope>NUCLEOTIDE SEQUENCE</scope>
    <source>
        <strain evidence="1">CBS2887</strain>
    </source>
</reference>
<protein>
    <submittedName>
        <fullName evidence="1">Uncharacterized protein</fullName>
    </submittedName>
</protein>
<organism evidence="1 2">
    <name type="scientific">Wickerhamomyces pijperi</name>
    <name type="common">Yeast</name>
    <name type="synonym">Pichia pijperi</name>
    <dbReference type="NCBI Taxonomy" id="599730"/>
    <lineage>
        <taxon>Eukaryota</taxon>
        <taxon>Fungi</taxon>
        <taxon>Dikarya</taxon>
        <taxon>Ascomycota</taxon>
        <taxon>Saccharomycotina</taxon>
        <taxon>Saccharomycetes</taxon>
        <taxon>Phaffomycetales</taxon>
        <taxon>Wickerhamomycetaceae</taxon>
        <taxon>Wickerhamomyces</taxon>
    </lineage>
</organism>
<comment type="caution">
    <text evidence="1">The sequence shown here is derived from an EMBL/GenBank/DDBJ whole genome shotgun (WGS) entry which is preliminary data.</text>
</comment>
<evidence type="ECO:0000313" key="1">
    <source>
        <dbReference type="EMBL" id="KAH3679746.1"/>
    </source>
</evidence>
<evidence type="ECO:0000313" key="2">
    <source>
        <dbReference type="Proteomes" id="UP000774326"/>
    </source>
</evidence>
<proteinExistence type="predicted"/>
<name>A0A9P8TIL9_WICPI</name>
<dbReference type="AlphaFoldDB" id="A0A9P8TIL9"/>
<accession>A0A9P8TIL9</accession>
<sequence length="141" mass="15797">MFQSDLGTVGDLLKGHWGLSDVVQLHDPFVVGVDVWVQSDLLLLGPSLLKWMAKKDKYNTSGTPKRTDPLAKVCLRSFGTGTVKSPMRNHMSHTFKAPIQAMVNRPTHLDETANPKAIPVESKARYQWKDKGVSFWNLLKP</sequence>
<dbReference type="EMBL" id="JAEUBG010004868">
    <property type="protein sequence ID" value="KAH3679746.1"/>
    <property type="molecule type" value="Genomic_DNA"/>
</dbReference>
<reference evidence="1" key="2">
    <citation type="submission" date="2021-01" db="EMBL/GenBank/DDBJ databases">
        <authorList>
            <person name="Schikora-Tamarit M.A."/>
        </authorList>
    </citation>
    <scope>NUCLEOTIDE SEQUENCE</scope>
    <source>
        <strain evidence="1">CBS2887</strain>
    </source>
</reference>
<dbReference type="Proteomes" id="UP000774326">
    <property type="component" value="Unassembled WGS sequence"/>
</dbReference>
<keyword evidence="2" id="KW-1185">Reference proteome</keyword>
<gene>
    <name evidence="1" type="ORF">WICPIJ_008563</name>
</gene>